<comment type="similarity">
    <text evidence="1">Belongs to the NADH:flavin oxidoreductase/NADH oxidase family.</text>
</comment>
<dbReference type="Proteomes" id="UP000076584">
    <property type="component" value="Unassembled WGS sequence"/>
</dbReference>
<evidence type="ECO:0000256" key="1">
    <source>
        <dbReference type="ARBA" id="ARBA00005979"/>
    </source>
</evidence>
<evidence type="ECO:0000256" key="4">
    <source>
        <dbReference type="ARBA" id="ARBA00023002"/>
    </source>
</evidence>
<dbReference type="AlphaFoldDB" id="A0A161VHN2"/>
<protein>
    <submittedName>
        <fullName evidence="5">Nadh oxidase</fullName>
    </submittedName>
</protein>
<dbReference type="InterPro" id="IPR051799">
    <property type="entry name" value="NADH_flavin_oxidoreductase"/>
</dbReference>
<name>A0A161VHN2_COLIC</name>
<dbReference type="Pfam" id="PF00724">
    <property type="entry name" value="Oxidored_FMN"/>
    <property type="match status" value="1"/>
</dbReference>
<comment type="caution">
    <text evidence="5">The sequence shown here is derived from an EMBL/GenBank/DDBJ whole genome shotgun (WGS) entry which is preliminary data.</text>
</comment>
<organism evidence="5 6">
    <name type="scientific">Colletotrichum incanum</name>
    <name type="common">Soybean anthracnose fungus</name>
    <dbReference type="NCBI Taxonomy" id="1573173"/>
    <lineage>
        <taxon>Eukaryota</taxon>
        <taxon>Fungi</taxon>
        <taxon>Dikarya</taxon>
        <taxon>Ascomycota</taxon>
        <taxon>Pezizomycotina</taxon>
        <taxon>Sordariomycetes</taxon>
        <taxon>Hypocreomycetidae</taxon>
        <taxon>Glomerellales</taxon>
        <taxon>Glomerellaceae</taxon>
        <taxon>Colletotrichum</taxon>
        <taxon>Colletotrichum spaethianum species complex</taxon>
    </lineage>
</organism>
<evidence type="ECO:0000256" key="2">
    <source>
        <dbReference type="ARBA" id="ARBA00022630"/>
    </source>
</evidence>
<dbReference type="OrthoDB" id="1663137at2759"/>
<keyword evidence="6" id="KW-1185">Reference proteome</keyword>
<gene>
    <name evidence="5" type="ORF">CI238_00781</name>
</gene>
<dbReference type="InterPro" id="IPR001155">
    <property type="entry name" value="OxRdtase_FMN_N"/>
</dbReference>
<keyword evidence="2" id="KW-0285">Flavoprotein</keyword>
<dbReference type="GO" id="GO:0010181">
    <property type="term" value="F:FMN binding"/>
    <property type="evidence" value="ECO:0007669"/>
    <property type="project" value="InterPro"/>
</dbReference>
<dbReference type="PANTHER" id="PTHR43656">
    <property type="entry name" value="BINDING OXIDOREDUCTASE, PUTATIVE (AFU_ORTHOLOGUE AFUA_2G08260)-RELATED"/>
    <property type="match status" value="1"/>
</dbReference>
<dbReference type="InterPro" id="IPR013785">
    <property type="entry name" value="Aldolase_TIM"/>
</dbReference>
<dbReference type="Gene3D" id="3.20.20.70">
    <property type="entry name" value="Aldolase class I"/>
    <property type="match status" value="1"/>
</dbReference>
<accession>A0A161VHN2</accession>
<dbReference type="EMBL" id="LFIW01002480">
    <property type="protein sequence ID" value="KZL69515.1"/>
    <property type="molecule type" value="Genomic_DNA"/>
</dbReference>
<dbReference type="PANTHER" id="PTHR43656:SF5">
    <property type="entry name" value="NADH:FLAVIN OXIDOREDUCTASE_NADH OXIDASE N-TERMINAL DOMAIN-CONTAINING PROTEIN"/>
    <property type="match status" value="1"/>
</dbReference>
<keyword evidence="4" id="KW-0560">Oxidoreductase</keyword>
<evidence type="ECO:0000313" key="5">
    <source>
        <dbReference type="EMBL" id="KZL69515.1"/>
    </source>
</evidence>
<dbReference type="SUPFAM" id="SSF51395">
    <property type="entry name" value="FMN-linked oxidoreductases"/>
    <property type="match status" value="1"/>
</dbReference>
<sequence>MARPRYPSTITDPTPVAQRLIFPNGRIANNRLVKAAMSERLASFHPTNVEERGIPSPELIRLYQTWGLGGWGMILTGNILIDPEHLEAPGNSVISLGSPFSGRRFEAFSKLAHAAKVHGSLVIGQVSHPGRVADPSVQPNSISASNVEVVIPGFHAKPHPATKEEIKRIVEGFGYAAEYLEKAGFDGMQVHGAHGLLVSQFLSSSTNLRMDEYGGSLVNRMRFLMEIVDAVQARTSKDFILGIKLNAIELGEKPLTKEEVTAVAQALEKAGVDFVEFSGGSFDNIIWHYLKENHVKREGYYLPWVDEILKTPLEKMKVLSTGGFRTLDGIVPALRSIDAVGIGKPATHEPSLPISILSGEATGVYTNAADSDTPFKRLMLSIGQMREIGIGKEITDLTVKENVDHLLTILQPNDPTVGQNLGRLTGS</sequence>
<keyword evidence="3" id="KW-0288">FMN</keyword>
<reference evidence="5 6" key="1">
    <citation type="submission" date="2015-06" db="EMBL/GenBank/DDBJ databases">
        <title>Survival trade-offs in plant roots during colonization by closely related pathogenic and mutualistic fungi.</title>
        <authorList>
            <person name="Hacquard S."/>
            <person name="Kracher B."/>
            <person name="Hiruma K."/>
            <person name="Weinman A."/>
            <person name="Muench P."/>
            <person name="Garrido Oter R."/>
            <person name="Ver Loren van Themaat E."/>
            <person name="Dallerey J.-F."/>
            <person name="Damm U."/>
            <person name="Henrissat B."/>
            <person name="Lespinet O."/>
            <person name="Thon M."/>
            <person name="Kemen E."/>
            <person name="McHardy A.C."/>
            <person name="Schulze-Lefert P."/>
            <person name="O'Connell R.J."/>
        </authorList>
    </citation>
    <scope>NUCLEOTIDE SEQUENCE [LARGE SCALE GENOMIC DNA]</scope>
    <source>
        <strain evidence="5 6">MAFF 238704</strain>
    </source>
</reference>
<dbReference type="STRING" id="1573173.A0A161VHN2"/>
<evidence type="ECO:0000256" key="3">
    <source>
        <dbReference type="ARBA" id="ARBA00022643"/>
    </source>
</evidence>
<evidence type="ECO:0000313" key="6">
    <source>
        <dbReference type="Proteomes" id="UP000076584"/>
    </source>
</evidence>
<proteinExistence type="inferred from homology"/>
<dbReference type="GO" id="GO:0016491">
    <property type="term" value="F:oxidoreductase activity"/>
    <property type="evidence" value="ECO:0007669"/>
    <property type="project" value="UniProtKB-KW"/>
</dbReference>